<keyword evidence="6" id="KW-0211">Defensin</keyword>
<dbReference type="Pfam" id="PF01097">
    <property type="entry name" value="Defensin_2"/>
    <property type="match status" value="1"/>
</dbReference>
<keyword evidence="3" id="KW-0929">Antimicrobial</keyword>
<dbReference type="Gene3D" id="3.30.30.10">
    <property type="entry name" value="Knottin, scorpion toxin-like"/>
    <property type="match status" value="1"/>
</dbReference>
<reference evidence="11 12" key="1">
    <citation type="journal article" date="2008" name="Nature">
        <title>The genome of the model beetle and pest Tribolium castaneum.</title>
        <authorList>
            <consortium name="Tribolium Genome Sequencing Consortium"/>
            <person name="Richards S."/>
            <person name="Gibbs R.A."/>
            <person name="Weinstock G.M."/>
            <person name="Brown S.J."/>
            <person name="Denell R."/>
            <person name="Beeman R.W."/>
            <person name="Gibbs R."/>
            <person name="Beeman R.W."/>
            <person name="Brown S.J."/>
            <person name="Bucher G."/>
            <person name="Friedrich M."/>
            <person name="Grimmelikhuijzen C.J."/>
            <person name="Klingler M."/>
            <person name="Lorenzen M."/>
            <person name="Richards S."/>
            <person name="Roth S."/>
            <person name="Schroder R."/>
            <person name="Tautz D."/>
            <person name="Zdobnov E.M."/>
            <person name="Muzny D."/>
            <person name="Gibbs R.A."/>
            <person name="Weinstock G.M."/>
            <person name="Attaway T."/>
            <person name="Bell S."/>
            <person name="Buhay C.J."/>
            <person name="Chandrabose M.N."/>
            <person name="Chavez D."/>
            <person name="Clerk-Blankenburg K.P."/>
            <person name="Cree A."/>
            <person name="Dao M."/>
            <person name="Davis C."/>
            <person name="Chacko J."/>
            <person name="Dinh H."/>
            <person name="Dugan-Rocha S."/>
            <person name="Fowler G."/>
            <person name="Garner T.T."/>
            <person name="Garnes J."/>
            <person name="Gnirke A."/>
            <person name="Hawes A."/>
            <person name="Hernandez J."/>
            <person name="Hines S."/>
            <person name="Holder M."/>
            <person name="Hume J."/>
            <person name="Jhangiani S.N."/>
            <person name="Joshi V."/>
            <person name="Khan Z.M."/>
            <person name="Jackson L."/>
            <person name="Kovar C."/>
            <person name="Kowis A."/>
            <person name="Lee S."/>
            <person name="Lewis L.R."/>
            <person name="Margolis J."/>
            <person name="Morgan M."/>
            <person name="Nazareth L.V."/>
            <person name="Nguyen N."/>
            <person name="Okwuonu G."/>
            <person name="Parker D."/>
            <person name="Richards S."/>
            <person name="Ruiz S.J."/>
            <person name="Santibanez J."/>
            <person name="Savard J."/>
            <person name="Scherer S.E."/>
            <person name="Schneider B."/>
            <person name="Sodergren E."/>
            <person name="Tautz D."/>
            <person name="Vattahil S."/>
            <person name="Villasana D."/>
            <person name="White C.S."/>
            <person name="Wright R."/>
            <person name="Park Y."/>
            <person name="Beeman R.W."/>
            <person name="Lord J."/>
            <person name="Oppert B."/>
            <person name="Lorenzen M."/>
            <person name="Brown S."/>
            <person name="Wang L."/>
            <person name="Savard J."/>
            <person name="Tautz D."/>
            <person name="Richards S."/>
            <person name="Weinstock G."/>
            <person name="Gibbs R.A."/>
            <person name="Liu Y."/>
            <person name="Worley K."/>
            <person name="Weinstock G."/>
            <person name="Elsik C.G."/>
            <person name="Reese J.T."/>
            <person name="Elhaik E."/>
            <person name="Landan G."/>
            <person name="Graur D."/>
            <person name="Arensburger P."/>
            <person name="Atkinson P."/>
            <person name="Beeman R.W."/>
            <person name="Beidler J."/>
            <person name="Brown S.J."/>
            <person name="Demuth J.P."/>
            <person name="Drury D.W."/>
            <person name="Du Y.Z."/>
            <person name="Fujiwara H."/>
            <person name="Lorenzen M."/>
            <person name="Maselli V."/>
            <person name="Osanai M."/>
            <person name="Park Y."/>
            <person name="Robertson H.M."/>
            <person name="Tu Z."/>
            <person name="Wang J.J."/>
            <person name="Wang S."/>
            <person name="Richards S."/>
            <person name="Song H."/>
            <person name="Zhang L."/>
            <person name="Sodergren E."/>
            <person name="Werner D."/>
            <person name="Stanke M."/>
            <person name="Morgenstern B."/>
            <person name="Solovyev V."/>
            <person name="Kosarev P."/>
            <person name="Brown G."/>
            <person name="Chen H.C."/>
            <person name="Ermolaeva O."/>
            <person name="Hlavina W."/>
            <person name="Kapustin Y."/>
            <person name="Kiryutin B."/>
            <person name="Kitts P."/>
            <person name="Maglott D."/>
            <person name="Pruitt K."/>
            <person name="Sapojnikov V."/>
            <person name="Souvorov A."/>
            <person name="Mackey A.J."/>
            <person name="Waterhouse R.M."/>
            <person name="Wyder S."/>
            <person name="Zdobnov E.M."/>
            <person name="Zdobnov E.M."/>
            <person name="Wyder S."/>
            <person name="Kriventseva E.V."/>
            <person name="Kadowaki T."/>
            <person name="Bork P."/>
            <person name="Aranda M."/>
            <person name="Bao R."/>
            <person name="Beermann A."/>
            <person name="Berns N."/>
            <person name="Bolognesi R."/>
            <person name="Bonneton F."/>
            <person name="Bopp D."/>
            <person name="Brown S.J."/>
            <person name="Bucher G."/>
            <person name="Butts T."/>
            <person name="Chaumot A."/>
            <person name="Denell R.E."/>
            <person name="Ferrier D.E."/>
            <person name="Friedrich M."/>
            <person name="Gordon C.M."/>
            <person name="Jindra M."/>
            <person name="Klingler M."/>
            <person name="Lan Q."/>
            <person name="Lattorff H.M."/>
            <person name="Laudet V."/>
            <person name="von Levetsow C."/>
            <person name="Liu Z."/>
            <person name="Lutz R."/>
            <person name="Lynch J.A."/>
            <person name="da Fonseca R.N."/>
            <person name="Posnien N."/>
            <person name="Reuter R."/>
            <person name="Roth S."/>
            <person name="Savard J."/>
            <person name="Schinko J.B."/>
            <person name="Schmitt C."/>
            <person name="Schoppmeier M."/>
            <person name="Schroder R."/>
            <person name="Shippy T.D."/>
            <person name="Simonnet F."/>
            <person name="Marques-Souza H."/>
            <person name="Tautz D."/>
            <person name="Tomoyasu Y."/>
            <person name="Trauner J."/>
            <person name="Van der Zee M."/>
            <person name="Vervoort M."/>
            <person name="Wittkopp N."/>
            <person name="Wimmer E.A."/>
            <person name="Yang X."/>
            <person name="Jones A.K."/>
            <person name="Sattelle D.B."/>
            <person name="Ebert P.R."/>
            <person name="Nelson D."/>
            <person name="Scott J.G."/>
            <person name="Beeman R.W."/>
            <person name="Muthukrishnan S."/>
            <person name="Kramer K.J."/>
            <person name="Arakane Y."/>
            <person name="Beeman R.W."/>
            <person name="Zhu Q."/>
            <person name="Hogenkamp D."/>
            <person name="Dixit R."/>
            <person name="Oppert B."/>
            <person name="Jiang H."/>
            <person name="Zou Z."/>
            <person name="Marshall J."/>
            <person name="Elpidina E."/>
            <person name="Vinokurov K."/>
            <person name="Oppert C."/>
            <person name="Zou Z."/>
            <person name="Evans J."/>
            <person name="Lu Z."/>
            <person name="Zhao P."/>
            <person name="Sumathipala N."/>
            <person name="Altincicek B."/>
            <person name="Vilcinskas A."/>
            <person name="Williams M."/>
            <person name="Hultmark D."/>
            <person name="Hetru C."/>
            <person name="Jiang H."/>
            <person name="Grimmelikhuijzen C.J."/>
            <person name="Hauser F."/>
            <person name="Cazzamali G."/>
            <person name="Williamson M."/>
            <person name="Park Y."/>
            <person name="Li B."/>
            <person name="Tanaka Y."/>
            <person name="Predel R."/>
            <person name="Neupert S."/>
            <person name="Schachtner J."/>
            <person name="Verleyen P."/>
            <person name="Raible F."/>
            <person name="Bork P."/>
            <person name="Friedrich M."/>
            <person name="Walden K.K."/>
            <person name="Robertson H.M."/>
            <person name="Angeli S."/>
            <person name="Foret S."/>
            <person name="Bucher G."/>
            <person name="Schuetz S."/>
            <person name="Maleszka R."/>
            <person name="Wimmer E.A."/>
            <person name="Beeman R.W."/>
            <person name="Lorenzen M."/>
            <person name="Tomoyasu Y."/>
            <person name="Miller S.C."/>
            <person name="Grossmann D."/>
            <person name="Bucher G."/>
        </authorList>
    </citation>
    <scope>NUCLEOTIDE SEQUENCE [LARGE SCALE GENOMIC DNA]</scope>
    <source>
        <strain evidence="11 12">Georgia GA2</strain>
    </source>
</reference>
<evidence type="ECO:0000256" key="1">
    <source>
        <dbReference type="ARBA" id="ARBA00004613"/>
    </source>
</evidence>
<comment type="subcellular location">
    <subcellularLocation>
        <location evidence="1">Secreted</location>
    </subcellularLocation>
</comment>
<accession>D6WDY8</accession>
<sequence length="122" mass="13766">MITRLDNELRVTTPLSLIYFILEFITVRKIHQISITNNTNNAKMKLLIVALVALFCIFETTAFPTDGEHIRVKRFTCDVLSAEGSFRGVSVKLNHSACATHCLFLKKRGGYCNNKAICVCRN</sequence>
<dbReference type="SUPFAM" id="SSF57095">
    <property type="entry name" value="Scorpion toxin-like"/>
    <property type="match status" value="1"/>
</dbReference>
<keyword evidence="9" id="KW-1133">Transmembrane helix</keyword>
<keyword evidence="9" id="KW-0812">Transmembrane</keyword>
<keyword evidence="2" id="KW-0964">Secreted</keyword>
<dbReference type="FunCoup" id="D6WDY8">
    <property type="interactions" value="37"/>
</dbReference>
<dbReference type="GO" id="GO:0005615">
    <property type="term" value="C:extracellular space"/>
    <property type="evidence" value="ECO:0000318"/>
    <property type="project" value="GO_Central"/>
</dbReference>
<gene>
    <name evidence="11" type="primary">AUGUSTUS-3.0.2_10517</name>
    <name evidence="11" type="ORF">TcasGA2_TC010517</name>
</gene>
<evidence type="ECO:0000256" key="5">
    <source>
        <dbReference type="ARBA" id="ARBA00022859"/>
    </source>
</evidence>
<evidence type="ECO:0000256" key="8">
    <source>
        <dbReference type="ARBA" id="ARBA00023157"/>
    </source>
</evidence>
<dbReference type="GO" id="GO:0050830">
    <property type="term" value="P:defense response to Gram-positive bacterium"/>
    <property type="evidence" value="ECO:0007669"/>
    <property type="project" value="UniProtKB-ARBA"/>
</dbReference>
<evidence type="ECO:0000313" key="12">
    <source>
        <dbReference type="Proteomes" id="UP000007266"/>
    </source>
</evidence>
<dbReference type="CDD" id="cd21806">
    <property type="entry name" value="DEFL_defensin-like"/>
    <property type="match status" value="1"/>
</dbReference>
<dbReference type="STRING" id="7070.D6WDY8"/>
<dbReference type="GO" id="GO:0042742">
    <property type="term" value="P:defense response to bacterium"/>
    <property type="evidence" value="ECO:0000318"/>
    <property type="project" value="GO_Central"/>
</dbReference>
<dbReference type="EMBL" id="KQ971324">
    <property type="protein sequence ID" value="EFA01376.2"/>
    <property type="molecule type" value="Genomic_DNA"/>
</dbReference>
<keyword evidence="4" id="KW-0399">Innate immunity</keyword>
<dbReference type="PROSITE" id="PS51378">
    <property type="entry name" value="INVERT_DEFENSINS"/>
    <property type="match status" value="1"/>
</dbReference>
<dbReference type="GO" id="GO:0045087">
    <property type="term" value="P:innate immune response"/>
    <property type="evidence" value="ECO:0007669"/>
    <property type="project" value="UniProtKB-KW"/>
</dbReference>
<evidence type="ECO:0000256" key="4">
    <source>
        <dbReference type="ARBA" id="ARBA00022588"/>
    </source>
</evidence>
<feature type="transmembrane region" description="Helical" evidence="9">
    <location>
        <begin position="46"/>
        <end position="65"/>
    </location>
</feature>
<evidence type="ECO:0000313" key="11">
    <source>
        <dbReference type="EMBL" id="EFA01376.2"/>
    </source>
</evidence>
<dbReference type="GO" id="GO:0006959">
    <property type="term" value="P:humoral immune response"/>
    <property type="evidence" value="ECO:0000318"/>
    <property type="project" value="GO_Central"/>
</dbReference>
<dbReference type="PANTHER" id="PTHR13645:SF0">
    <property type="entry name" value="DEFENSIN"/>
    <property type="match status" value="1"/>
</dbReference>
<dbReference type="PANTHER" id="PTHR13645">
    <property type="entry name" value="DEFENSIN"/>
    <property type="match status" value="1"/>
</dbReference>
<evidence type="ECO:0000256" key="9">
    <source>
        <dbReference type="SAM" id="Phobius"/>
    </source>
</evidence>
<keyword evidence="12" id="KW-1185">Reference proteome</keyword>
<organism evidence="11 12">
    <name type="scientific">Tribolium castaneum</name>
    <name type="common">Red flour beetle</name>
    <dbReference type="NCBI Taxonomy" id="7070"/>
    <lineage>
        <taxon>Eukaryota</taxon>
        <taxon>Metazoa</taxon>
        <taxon>Ecdysozoa</taxon>
        <taxon>Arthropoda</taxon>
        <taxon>Hexapoda</taxon>
        <taxon>Insecta</taxon>
        <taxon>Pterygota</taxon>
        <taxon>Neoptera</taxon>
        <taxon>Endopterygota</taxon>
        <taxon>Coleoptera</taxon>
        <taxon>Polyphaga</taxon>
        <taxon>Cucujiformia</taxon>
        <taxon>Tenebrionidae</taxon>
        <taxon>Tenebrionidae incertae sedis</taxon>
        <taxon>Tribolium</taxon>
    </lineage>
</organism>
<dbReference type="KEGG" id="tca:656629"/>
<dbReference type="Proteomes" id="UP000007266">
    <property type="component" value="Linkage group 3"/>
</dbReference>
<evidence type="ECO:0000256" key="2">
    <source>
        <dbReference type="ARBA" id="ARBA00022525"/>
    </source>
</evidence>
<dbReference type="InterPro" id="IPR036574">
    <property type="entry name" value="Scorpion_toxin-like_sf"/>
</dbReference>
<dbReference type="InParanoid" id="D6WDY8"/>
<dbReference type="OrthoDB" id="10038290at2759"/>
<name>D6WDY8_TRICA</name>
<feature type="domain" description="Invertebrate defensins family profile" evidence="10">
    <location>
        <begin position="74"/>
        <end position="122"/>
    </location>
</feature>
<dbReference type="InterPro" id="IPR001542">
    <property type="entry name" value="Defensin_invertebrate/fungal"/>
</dbReference>
<dbReference type="AlphaFoldDB" id="D6WDY8"/>
<protein>
    <submittedName>
        <fullName evidence="11">Defensin-like Protein</fullName>
    </submittedName>
</protein>
<evidence type="ECO:0000256" key="3">
    <source>
        <dbReference type="ARBA" id="ARBA00022529"/>
    </source>
</evidence>
<reference evidence="11 12" key="2">
    <citation type="journal article" date="2010" name="Nucleic Acids Res.">
        <title>BeetleBase in 2010: revisions to provide comprehensive genomic information for Tribolium castaneum.</title>
        <authorList>
            <person name="Kim H.S."/>
            <person name="Murphy T."/>
            <person name="Xia J."/>
            <person name="Caragea D."/>
            <person name="Park Y."/>
            <person name="Beeman R.W."/>
            <person name="Lorenzen M.D."/>
            <person name="Butcher S."/>
            <person name="Manak J.R."/>
            <person name="Brown S.J."/>
        </authorList>
    </citation>
    <scope>GENOME REANNOTATION</scope>
    <source>
        <strain evidence="11 12">Georgia GA2</strain>
    </source>
</reference>
<keyword evidence="8" id="KW-1015">Disulfide bond</keyword>
<keyword evidence="5" id="KW-0391">Immunity</keyword>
<evidence type="ECO:0000256" key="6">
    <source>
        <dbReference type="ARBA" id="ARBA00022940"/>
    </source>
</evidence>
<keyword evidence="7" id="KW-0044">Antibiotic</keyword>
<evidence type="ECO:0000256" key="7">
    <source>
        <dbReference type="ARBA" id="ARBA00023022"/>
    </source>
</evidence>
<keyword evidence="9" id="KW-0472">Membrane</keyword>
<proteinExistence type="predicted"/>
<dbReference type="HOGENOM" id="CLU_174272_0_0_1"/>
<dbReference type="FunFam" id="3.30.30.10:FF:000005">
    <property type="entry name" value="Defensin"/>
    <property type="match status" value="1"/>
</dbReference>
<evidence type="ECO:0000259" key="10">
    <source>
        <dbReference type="PROSITE" id="PS51378"/>
    </source>
</evidence>